<dbReference type="GO" id="GO:0003723">
    <property type="term" value="F:RNA binding"/>
    <property type="evidence" value="ECO:0007669"/>
    <property type="project" value="UniProtKB-UniRule"/>
</dbReference>
<dbReference type="GO" id="GO:1990904">
    <property type="term" value="C:ribonucleoprotein complex"/>
    <property type="evidence" value="ECO:0007669"/>
    <property type="project" value="InterPro"/>
</dbReference>
<dbReference type="SUPFAM" id="SSF54928">
    <property type="entry name" value="RNA-binding domain, RBD"/>
    <property type="match status" value="2"/>
</dbReference>
<evidence type="ECO:0000256" key="6">
    <source>
        <dbReference type="SAM" id="MobiDB-lite"/>
    </source>
</evidence>
<evidence type="ECO:0000313" key="8">
    <source>
        <dbReference type="EMBL" id="CAB3361765.1"/>
    </source>
</evidence>
<feature type="region of interest" description="Disordered" evidence="6">
    <location>
        <begin position="455"/>
        <end position="483"/>
    </location>
</feature>
<sequence length="483" mass="51781">GATVPRAAYGGQKGAGGPRPSNNMTPTSAGSTAYRPAPAAGQQQQQSWGGGGGGGGSAAYAPNASMRFAAPISVSAPSYSAPAYQQHNSYSNQAQGAPQGQQRVPTAASPATTNSSGSSSNAGSQNGTISTSVSTGGTGSEQLSKTNLYIRGLNQNTTDKDLVAMCSQYGTITSTKAILDKNTNKWYGFVDFESPVAAETAVKSLQAKGIQAQMAKVGISLVHRRQSQQEQDPTNLYIANLPLNYKENDLDALLTKYGQVISTRILRDTNGQSKGVGFARMESKEKCEQIIQMFNSQQLQGSKEPLLVKFADGGNKKRNAMYKSPEQRMWAKEMGEGAPVAYDQSLMAQNGIPTQLLPALNHQYGRPYTSQIQSYSMPNPAWMPAQYVMQPHLQQVEMMPSTDPTLQYAGSMIPQLTTHMSALQLGTSGSYIAAGHPHYGFYPPAASIIHTMPMESEQPSNATSPDEYQPYQNQPTKWQTGYD</sequence>
<proteinExistence type="predicted"/>
<dbReference type="CDD" id="cd12244">
    <property type="entry name" value="RRM2_MSSP"/>
    <property type="match status" value="1"/>
</dbReference>
<keyword evidence="1" id="KW-0677">Repeat</keyword>
<feature type="region of interest" description="Disordered" evidence="6">
    <location>
        <begin position="87"/>
        <end position="141"/>
    </location>
</feature>
<comment type="function">
    <text evidence="3">Has a role in the perception of gravity.</text>
</comment>
<evidence type="ECO:0000256" key="5">
    <source>
        <dbReference type="PROSITE-ProRule" id="PRU00176"/>
    </source>
</evidence>
<feature type="compositionally biased region" description="Polar residues" evidence="6">
    <location>
        <begin position="87"/>
        <end position="104"/>
    </location>
</feature>
<gene>
    <name evidence="8" type="ORF">CLODIP_2_CD01818</name>
</gene>
<accession>A0A8S1C1G1</accession>
<dbReference type="PROSITE" id="PS50102">
    <property type="entry name" value="RRM"/>
    <property type="match status" value="2"/>
</dbReference>
<dbReference type="InterPro" id="IPR002343">
    <property type="entry name" value="Hud_Sxl_RNA"/>
</dbReference>
<organism evidence="8 9">
    <name type="scientific">Cloeon dipterum</name>
    <dbReference type="NCBI Taxonomy" id="197152"/>
    <lineage>
        <taxon>Eukaryota</taxon>
        <taxon>Metazoa</taxon>
        <taxon>Ecdysozoa</taxon>
        <taxon>Arthropoda</taxon>
        <taxon>Hexapoda</taxon>
        <taxon>Insecta</taxon>
        <taxon>Pterygota</taxon>
        <taxon>Palaeoptera</taxon>
        <taxon>Ephemeroptera</taxon>
        <taxon>Pisciforma</taxon>
        <taxon>Baetidae</taxon>
        <taxon>Cloeon</taxon>
    </lineage>
</organism>
<evidence type="ECO:0000313" key="9">
    <source>
        <dbReference type="Proteomes" id="UP000494165"/>
    </source>
</evidence>
<dbReference type="Pfam" id="PF00076">
    <property type="entry name" value="RRM_1"/>
    <property type="match status" value="2"/>
</dbReference>
<feature type="region of interest" description="Disordered" evidence="6">
    <location>
        <begin position="1"/>
        <end position="61"/>
    </location>
</feature>
<dbReference type="InterPro" id="IPR000504">
    <property type="entry name" value="RRM_dom"/>
</dbReference>
<feature type="compositionally biased region" description="Gly residues" evidence="6">
    <location>
        <begin position="48"/>
        <end position="57"/>
    </location>
</feature>
<feature type="domain" description="RRM" evidence="7">
    <location>
        <begin position="146"/>
        <end position="222"/>
    </location>
</feature>
<dbReference type="OrthoDB" id="271725at2759"/>
<keyword evidence="2 5" id="KW-0694">RNA-binding</keyword>
<evidence type="ECO:0000256" key="3">
    <source>
        <dbReference type="ARBA" id="ARBA00037469"/>
    </source>
</evidence>
<dbReference type="SMART" id="SM00360">
    <property type="entry name" value="RRM"/>
    <property type="match status" value="2"/>
</dbReference>
<evidence type="ECO:0000256" key="1">
    <source>
        <dbReference type="ARBA" id="ARBA00022737"/>
    </source>
</evidence>
<evidence type="ECO:0000256" key="2">
    <source>
        <dbReference type="ARBA" id="ARBA00022884"/>
    </source>
</evidence>
<feature type="compositionally biased region" description="Polar residues" evidence="6">
    <location>
        <begin position="20"/>
        <end position="31"/>
    </location>
</feature>
<dbReference type="PRINTS" id="PR00961">
    <property type="entry name" value="HUDSXLRNA"/>
</dbReference>
<comment type="caution">
    <text evidence="8">The sequence shown here is derived from an EMBL/GenBank/DDBJ whole genome shotgun (WGS) entry which is preliminary data.</text>
</comment>
<dbReference type="AlphaFoldDB" id="A0A8S1C1G1"/>
<dbReference type="PANTHER" id="PTHR24012">
    <property type="entry name" value="RNA BINDING PROTEIN"/>
    <property type="match status" value="1"/>
</dbReference>
<dbReference type="FunFam" id="3.30.70.330:FF:000169">
    <property type="entry name" value="protein alan shepard isoform X4"/>
    <property type="match status" value="1"/>
</dbReference>
<evidence type="ECO:0000259" key="7">
    <source>
        <dbReference type="PROSITE" id="PS50102"/>
    </source>
</evidence>
<dbReference type="Gene3D" id="3.30.70.330">
    <property type="match status" value="2"/>
</dbReference>
<feature type="compositionally biased region" description="Low complexity" evidence="6">
    <location>
        <begin position="36"/>
        <end position="47"/>
    </location>
</feature>
<keyword evidence="9" id="KW-1185">Reference proteome</keyword>
<feature type="domain" description="RRM" evidence="7">
    <location>
        <begin position="234"/>
        <end position="313"/>
    </location>
</feature>
<feature type="compositionally biased region" description="Polar residues" evidence="6">
    <location>
        <begin position="457"/>
        <end position="483"/>
    </location>
</feature>
<feature type="non-terminal residue" evidence="8">
    <location>
        <position position="1"/>
    </location>
</feature>
<protein>
    <recommendedName>
        <fullName evidence="4">Protein alan shepard</fullName>
    </recommendedName>
</protein>
<dbReference type="InterPro" id="IPR012677">
    <property type="entry name" value="Nucleotide-bd_a/b_plait_sf"/>
</dbReference>
<feature type="compositionally biased region" description="Low complexity" evidence="6">
    <location>
        <begin position="106"/>
        <end position="135"/>
    </location>
</feature>
<name>A0A8S1C1G1_9INSE</name>
<dbReference type="Proteomes" id="UP000494165">
    <property type="component" value="Unassembled WGS sequence"/>
</dbReference>
<dbReference type="EMBL" id="CADEPI010000007">
    <property type="protein sequence ID" value="CAB3361765.1"/>
    <property type="molecule type" value="Genomic_DNA"/>
</dbReference>
<evidence type="ECO:0000256" key="4">
    <source>
        <dbReference type="ARBA" id="ARBA00039536"/>
    </source>
</evidence>
<reference evidence="8 9" key="1">
    <citation type="submission" date="2020-04" db="EMBL/GenBank/DDBJ databases">
        <authorList>
            <person name="Alioto T."/>
            <person name="Alioto T."/>
            <person name="Gomez Garrido J."/>
        </authorList>
    </citation>
    <scope>NUCLEOTIDE SEQUENCE [LARGE SCALE GENOMIC DNA]</scope>
</reference>
<dbReference type="InterPro" id="IPR035979">
    <property type="entry name" value="RBD_domain_sf"/>
</dbReference>